<organism evidence="3 4">
    <name type="scientific">Actinotalea soli</name>
    <dbReference type="NCBI Taxonomy" id="2819234"/>
    <lineage>
        <taxon>Bacteria</taxon>
        <taxon>Bacillati</taxon>
        <taxon>Actinomycetota</taxon>
        <taxon>Actinomycetes</taxon>
        <taxon>Micrococcales</taxon>
        <taxon>Cellulomonadaceae</taxon>
        <taxon>Actinotalea</taxon>
    </lineage>
</organism>
<accession>A0A939LQ39</accession>
<proteinExistence type="predicted"/>
<protein>
    <submittedName>
        <fullName evidence="3">STAS domain-containing protein</fullName>
    </submittedName>
</protein>
<dbReference type="InterPro" id="IPR002645">
    <property type="entry name" value="STAS_dom"/>
</dbReference>
<dbReference type="AlphaFoldDB" id="A0A939LQ39"/>
<evidence type="ECO:0000259" key="2">
    <source>
        <dbReference type="PROSITE" id="PS50801"/>
    </source>
</evidence>
<dbReference type="InterPro" id="IPR036513">
    <property type="entry name" value="STAS_dom_sf"/>
</dbReference>
<dbReference type="Proteomes" id="UP000664209">
    <property type="component" value="Unassembled WGS sequence"/>
</dbReference>
<dbReference type="PROSITE" id="PS50801">
    <property type="entry name" value="STAS"/>
    <property type="match status" value="1"/>
</dbReference>
<dbReference type="Gene3D" id="3.30.750.24">
    <property type="entry name" value="STAS domain"/>
    <property type="match status" value="1"/>
</dbReference>
<dbReference type="EMBL" id="JAGEMK010000003">
    <property type="protein sequence ID" value="MBO1751683.1"/>
    <property type="molecule type" value="Genomic_DNA"/>
</dbReference>
<feature type="domain" description="STAS" evidence="2">
    <location>
        <begin position="28"/>
        <end position="103"/>
    </location>
</feature>
<name>A0A939LQ39_9CELL</name>
<dbReference type="SUPFAM" id="SSF52091">
    <property type="entry name" value="SpoIIaa-like"/>
    <property type="match status" value="1"/>
</dbReference>
<evidence type="ECO:0000256" key="1">
    <source>
        <dbReference type="SAM" id="MobiDB-lite"/>
    </source>
</evidence>
<dbReference type="CDD" id="cd07043">
    <property type="entry name" value="STAS_anti-anti-sigma_factors"/>
    <property type="match status" value="1"/>
</dbReference>
<dbReference type="RefSeq" id="WP_208055360.1">
    <property type="nucleotide sequence ID" value="NZ_JAGEMK010000003.1"/>
</dbReference>
<evidence type="ECO:0000313" key="4">
    <source>
        <dbReference type="Proteomes" id="UP000664209"/>
    </source>
</evidence>
<feature type="region of interest" description="Disordered" evidence="1">
    <location>
        <begin position="114"/>
        <end position="136"/>
    </location>
</feature>
<evidence type="ECO:0000313" key="3">
    <source>
        <dbReference type="EMBL" id="MBO1751683.1"/>
    </source>
</evidence>
<gene>
    <name evidence="3" type="ORF">J4G33_07695</name>
</gene>
<reference evidence="3" key="1">
    <citation type="submission" date="2021-03" db="EMBL/GenBank/DDBJ databases">
        <title>Actinotalea soli sp. nov., isolated from soil.</title>
        <authorList>
            <person name="Ping W."/>
            <person name="Zhang J."/>
        </authorList>
    </citation>
    <scope>NUCLEOTIDE SEQUENCE</scope>
    <source>
        <strain evidence="3">BY-33</strain>
    </source>
</reference>
<comment type="caution">
    <text evidence="3">The sequence shown here is derived from an EMBL/GenBank/DDBJ whole genome shotgun (WGS) entry which is preliminary data.</text>
</comment>
<dbReference type="Pfam" id="PF13466">
    <property type="entry name" value="STAS_2"/>
    <property type="match status" value="1"/>
</dbReference>
<dbReference type="InterPro" id="IPR058548">
    <property type="entry name" value="MlaB-like_STAS"/>
</dbReference>
<sequence>MRHDQSPGTPPEGEGSVVLFLTSSRARLVLSGEIDVTLRGEIGEAMDEALEASLPIEIDTRGVTFMDSSGVSMLARLSARAPDRLQLIDPPEQVRFLLDLTRIGQLVDIVEADPGFPFDPDPDPGVPAGGVDRAAD</sequence>
<keyword evidence="4" id="KW-1185">Reference proteome</keyword>